<sequence length="85" mass="9124">MTIKPKGKPAMGQGQDSRAVRWLGIGGGVALVLALATVLLAWQRVYDERRSAEDVKARVAAEMNRIEAEAARMEREAGNGTDNGS</sequence>
<comment type="caution">
    <text evidence="3">The sequence shown here is derived from an EMBL/GenBank/DDBJ whole genome shotgun (WGS) entry which is preliminary data.</text>
</comment>
<evidence type="ECO:0000313" key="4">
    <source>
        <dbReference type="Proteomes" id="UP001273531"/>
    </source>
</evidence>
<keyword evidence="2" id="KW-0812">Transmembrane</keyword>
<accession>A0ABU3Y240</accession>
<organism evidence="3 4">
    <name type="scientific">Sphingomonas agrestis</name>
    <dbReference type="NCBI Taxonomy" id="3080540"/>
    <lineage>
        <taxon>Bacteria</taxon>
        <taxon>Pseudomonadati</taxon>
        <taxon>Pseudomonadota</taxon>
        <taxon>Alphaproteobacteria</taxon>
        <taxon>Sphingomonadales</taxon>
        <taxon>Sphingomonadaceae</taxon>
        <taxon>Sphingomonas</taxon>
    </lineage>
</organism>
<protein>
    <submittedName>
        <fullName evidence="3">Uncharacterized protein</fullName>
    </submittedName>
</protein>
<feature type="transmembrane region" description="Helical" evidence="2">
    <location>
        <begin position="20"/>
        <end position="42"/>
    </location>
</feature>
<keyword evidence="4" id="KW-1185">Reference proteome</keyword>
<evidence type="ECO:0000256" key="2">
    <source>
        <dbReference type="SAM" id="Phobius"/>
    </source>
</evidence>
<evidence type="ECO:0000256" key="1">
    <source>
        <dbReference type="SAM" id="Coils"/>
    </source>
</evidence>
<feature type="coiled-coil region" evidence="1">
    <location>
        <begin position="49"/>
        <end position="83"/>
    </location>
</feature>
<keyword evidence="1" id="KW-0175">Coiled coil</keyword>
<gene>
    <name evidence="3" type="ORF">RZN05_00520</name>
</gene>
<proteinExistence type="predicted"/>
<name>A0ABU3Y240_9SPHN</name>
<reference evidence="3 4" key="1">
    <citation type="submission" date="2023-10" db="EMBL/GenBank/DDBJ databases">
        <title>Sphingomonas sp. HF-S4 16S ribosomal RNA gene Genome sequencing and assembly.</title>
        <authorList>
            <person name="Lee H."/>
        </authorList>
    </citation>
    <scope>NUCLEOTIDE SEQUENCE [LARGE SCALE GENOMIC DNA]</scope>
    <source>
        <strain evidence="3 4">HF-S4</strain>
    </source>
</reference>
<dbReference type="RefSeq" id="WP_317224670.1">
    <property type="nucleotide sequence ID" value="NZ_JAWJEJ010000001.1"/>
</dbReference>
<evidence type="ECO:0000313" key="3">
    <source>
        <dbReference type="EMBL" id="MDV3455449.1"/>
    </source>
</evidence>
<keyword evidence="2" id="KW-0472">Membrane</keyword>
<dbReference type="EMBL" id="JAWJEJ010000001">
    <property type="protein sequence ID" value="MDV3455449.1"/>
    <property type="molecule type" value="Genomic_DNA"/>
</dbReference>
<dbReference type="Proteomes" id="UP001273531">
    <property type="component" value="Unassembled WGS sequence"/>
</dbReference>
<keyword evidence="2" id="KW-1133">Transmembrane helix</keyword>